<reference evidence="4 5" key="2">
    <citation type="journal article" date="2021" name="J. Hered.">
        <title>Feather Gene Expression Elucidates the Developmental Basis of Plumage Iridescence in African Starlings.</title>
        <authorList>
            <person name="Rubenstein D.R."/>
            <person name="Corvelo A."/>
            <person name="MacManes M.D."/>
            <person name="Maia R."/>
            <person name="Narzisi G."/>
            <person name="Rousaki A."/>
            <person name="Vandenabeele P."/>
            <person name="Shawkey M.D."/>
            <person name="Solomon J."/>
        </authorList>
    </citation>
    <scope>NUCLEOTIDE SEQUENCE [LARGE SCALE GENOMIC DNA]</scope>
    <source>
        <strain evidence="4">SS15</strain>
    </source>
</reference>
<feature type="domain" description="DH" evidence="2">
    <location>
        <begin position="1"/>
        <end position="99"/>
    </location>
</feature>
<keyword evidence="1" id="KW-0344">Guanine-nucleotide releasing factor</keyword>
<dbReference type="InterPro" id="IPR035899">
    <property type="entry name" value="DBL_dom_sf"/>
</dbReference>
<dbReference type="InterPro" id="IPR039919">
    <property type="entry name" value="ARHGEF10/ARHGEF17"/>
</dbReference>
<dbReference type="AlphaFoldDB" id="A0A835TTZ9"/>
<reference evidence="3" key="1">
    <citation type="submission" date="2020-10" db="EMBL/GenBank/DDBJ databases">
        <title>Feather gene expression reveals the developmental basis of iridescence in African starlings.</title>
        <authorList>
            <person name="Rubenstein D.R."/>
        </authorList>
    </citation>
    <scope>NUCLEOTIDE SEQUENCE</scope>
    <source>
        <strain evidence="3">SS15</strain>
        <tissue evidence="3">Liver</tissue>
    </source>
</reference>
<dbReference type="GO" id="GO:0005085">
    <property type="term" value="F:guanyl-nucleotide exchange factor activity"/>
    <property type="evidence" value="ECO:0007669"/>
    <property type="project" value="UniProtKB-KW"/>
</dbReference>
<gene>
    <name evidence="4" type="ORF">IHE44_0007819</name>
    <name evidence="3" type="ORF">IHE44_014980</name>
</gene>
<dbReference type="GO" id="GO:0051496">
    <property type="term" value="P:positive regulation of stress fiber assembly"/>
    <property type="evidence" value="ECO:0007669"/>
    <property type="project" value="TreeGrafter"/>
</dbReference>
<dbReference type="Pfam" id="PF00621">
    <property type="entry name" value="RhoGEF"/>
    <property type="match status" value="1"/>
</dbReference>
<proteinExistence type="predicted"/>
<dbReference type="PANTHER" id="PTHR12877">
    <property type="entry name" value="RHO GUANINE NUCLEOTIDE EXCHANGE FACTOR"/>
    <property type="match status" value="1"/>
</dbReference>
<organism evidence="3">
    <name type="scientific">Lamprotornis superbus</name>
    <dbReference type="NCBI Taxonomy" id="245042"/>
    <lineage>
        <taxon>Eukaryota</taxon>
        <taxon>Metazoa</taxon>
        <taxon>Chordata</taxon>
        <taxon>Craniata</taxon>
        <taxon>Vertebrata</taxon>
        <taxon>Euteleostomi</taxon>
        <taxon>Archelosauria</taxon>
        <taxon>Archosauria</taxon>
        <taxon>Dinosauria</taxon>
        <taxon>Saurischia</taxon>
        <taxon>Theropoda</taxon>
        <taxon>Coelurosauria</taxon>
        <taxon>Aves</taxon>
        <taxon>Neognathae</taxon>
        <taxon>Neoaves</taxon>
        <taxon>Telluraves</taxon>
        <taxon>Australaves</taxon>
        <taxon>Passeriformes</taxon>
        <taxon>Sturnidae</taxon>
        <taxon>Lamprotornis</taxon>
    </lineage>
</organism>
<dbReference type="OrthoDB" id="28697at2759"/>
<reference evidence="4" key="3">
    <citation type="submission" date="2022-01" db="EMBL/GenBank/DDBJ databases">
        <authorList>
            <person name="Rubenstein D.R."/>
        </authorList>
    </citation>
    <scope>NUCLEOTIDE SEQUENCE</scope>
    <source>
        <strain evidence="4">SS15</strain>
        <tissue evidence="4">Liver</tissue>
    </source>
</reference>
<dbReference type="PANTHER" id="PTHR12877:SF16">
    <property type="entry name" value="RHO GUANINE NUCLEOTIDE EXCHANGE FACTOR 10-LIKE PROTEIN"/>
    <property type="match status" value="1"/>
</dbReference>
<dbReference type="GO" id="GO:0030036">
    <property type="term" value="P:actin cytoskeleton organization"/>
    <property type="evidence" value="ECO:0007669"/>
    <property type="project" value="TreeGrafter"/>
</dbReference>
<dbReference type="SUPFAM" id="SSF48065">
    <property type="entry name" value="DBL homology domain (DH-domain)"/>
    <property type="match status" value="1"/>
</dbReference>
<dbReference type="Proteomes" id="UP000618051">
    <property type="component" value="Unassembled WGS sequence"/>
</dbReference>
<evidence type="ECO:0000259" key="2">
    <source>
        <dbReference type="PROSITE" id="PS50010"/>
    </source>
</evidence>
<dbReference type="Gene3D" id="1.20.900.10">
    <property type="entry name" value="Dbl homology (DH) domain"/>
    <property type="match status" value="1"/>
</dbReference>
<dbReference type="EMBL" id="JADDUC010000095">
    <property type="protein sequence ID" value="KAG0119042.1"/>
    <property type="molecule type" value="Genomic_DNA"/>
</dbReference>
<evidence type="ECO:0000313" key="4">
    <source>
        <dbReference type="EMBL" id="KAI1231373.1"/>
    </source>
</evidence>
<name>A0A835TTZ9_9PASS</name>
<dbReference type="EMBL" id="JADDUC020000026">
    <property type="protein sequence ID" value="KAI1231373.1"/>
    <property type="molecule type" value="Genomic_DNA"/>
</dbReference>
<dbReference type="GO" id="GO:0005829">
    <property type="term" value="C:cytosol"/>
    <property type="evidence" value="ECO:0007669"/>
    <property type="project" value="TreeGrafter"/>
</dbReference>
<keyword evidence="5" id="KW-1185">Reference proteome</keyword>
<dbReference type="InterPro" id="IPR000219">
    <property type="entry name" value="DH_dom"/>
</dbReference>
<dbReference type="GO" id="GO:0032933">
    <property type="term" value="P:SREBP signaling pathway"/>
    <property type="evidence" value="ECO:0007669"/>
    <property type="project" value="TreeGrafter"/>
</dbReference>
<evidence type="ECO:0000256" key="1">
    <source>
        <dbReference type="ARBA" id="ARBA00022658"/>
    </source>
</evidence>
<dbReference type="PROSITE" id="PS50010">
    <property type="entry name" value="DH_2"/>
    <property type="match status" value="1"/>
</dbReference>
<comment type="caution">
    <text evidence="3">The sequence shown here is derived from an EMBL/GenBank/DDBJ whole genome shotgun (WGS) entry which is preliminary data.</text>
</comment>
<evidence type="ECO:0000313" key="5">
    <source>
        <dbReference type="Proteomes" id="UP000618051"/>
    </source>
</evidence>
<sequence length="143" mass="16795">MVLDVYSDYVNNFTTAMSLIKKACLTKPAFLDFLKVSAAPPRLRFSQKSPFVMAFPKTPHPGGVLPWQKRQMASADRVTLYGLMVKPIQRFPQFILLLQVREQRHRGGAGDMGGFWRTSGRFWRTLWRFWRKFRRFWGTMGKF</sequence>
<accession>A0A835TTZ9</accession>
<evidence type="ECO:0000313" key="3">
    <source>
        <dbReference type="EMBL" id="KAG0119042.1"/>
    </source>
</evidence>
<protein>
    <recommendedName>
        <fullName evidence="2">DH domain-containing protein</fullName>
    </recommendedName>
</protein>